<feature type="domain" description="Reverse transcriptase" evidence="2">
    <location>
        <begin position="568"/>
        <end position="753"/>
    </location>
</feature>
<dbReference type="Gene3D" id="3.10.10.10">
    <property type="entry name" value="HIV Type 1 Reverse Transcriptase, subunit A, domain 1"/>
    <property type="match status" value="1"/>
</dbReference>
<feature type="region of interest" description="Disordered" evidence="1">
    <location>
        <begin position="36"/>
        <end position="83"/>
    </location>
</feature>
<dbReference type="InterPro" id="IPR053134">
    <property type="entry name" value="RNA-dir_DNA_polymerase"/>
</dbReference>
<protein>
    <recommendedName>
        <fullName evidence="2">Reverse transcriptase domain-containing protein</fullName>
    </recommendedName>
</protein>
<dbReference type="CDD" id="cd01647">
    <property type="entry name" value="RT_LTR"/>
    <property type="match status" value="1"/>
</dbReference>
<organism evidence="3 4">
    <name type="scientific">Phytophthora rubi</name>
    <dbReference type="NCBI Taxonomy" id="129364"/>
    <lineage>
        <taxon>Eukaryota</taxon>
        <taxon>Sar</taxon>
        <taxon>Stramenopiles</taxon>
        <taxon>Oomycota</taxon>
        <taxon>Peronosporomycetes</taxon>
        <taxon>Peronosporales</taxon>
        <taxon>Peronosporaceae</taxon>
        <taxon>Phytophthora</taxon>
    </lineage>
</organism>
<dbReference type="PANTHER" id="PTHR24559">
    <property type="entry name" value="TRANSPOSON TY3-I GAG-POL POLYPROTEIN"/>
    <property type="match status" value="1"/>
</dbReference>
<evidence type="ECO:0000313" key="4">
    <source>
        <dbReference type="Proteomes" id="UP000429607"/>
    </source>
</evidence>
<dbReference type="InterPro" id="IPR043128">
    <property type="entry name" value="Rev_trsase/Diguanyl_cyclase"/>
</dbReference>
<dbReference type="InterPro" id="IPR043502">
    <property type="entry name" value="DNA/RNA_pol_sf"/>
</dbReference>
<feature type="compositionally biased region" description="Polar residues" evidence="1">
    <location>
        <begin position="45"/>
        <end position="58"/>
    </location>
</feature>
<gene>
    <name evidence="3" type="ORF">PR001_g15881</name>
</gene>
<accession>A0A6A3L117</accession>
<feature type="region of interest" description="Disordered" evidence="1">
    <location>
        <begin position="273"/>
        <end position="406"/>
    </location>
</feature>
<evidence type="ECO:0000256" key="1">
    <source>
        <dbReference type="SAM" id="MobiDB-lite"/>
    </source>
</evidence>
<dbReference type="Gene3D" id="3.30.70.270">
    <property type="match status" value="1"/>
</dbReference>
<evidence type="ECO:0000313" key="3">
    <source>
        <dbReference type="EMBL" id="KAE9011568.1"/>
    </source>
</evidence>
<dbReference type="PANTHER" id="PTHR24559:SF444">
    <property type="entry name" value="REVERSE TRANSCRIPTASE DOMAIN-CONTAINING PROTEIN"/>
    <property type="match status" value="1"/>
</dbReference>
<proteinExistence type="predicted"/>
<dbReference type="Proteomes" id="UP000429607">
    <property type="component" value="Unassembled WGS sequence"/>
</dbReference>
<dbReference type="InterPro" id="IPR021109">
    <property type="entry name" value="Peptidase_aspartic_dom_sf"/>
</dbReference>
<feature type="compositionally biased region" description="Basic and acidic residues" evidence="1">
    <location>
        <begin position="63"/>
        <end position="72"/>
    </location>
</feature>
<dbReference type="SUPFAM" id="SSF56672">
    <property type="entry name" value="DNA/RNA polymerases"/>
    <property type="match status" value="1"/>
</dbReference>
<name>A0A6A3L117_9STRA</name>
<feature type="compositionally biased region" description="Basic residues" evidence="1">
    <location>
        <begin position="377"/>
        <end position="389"/>
    </location>
</feature>
<dbReference type="Gene3D" id="2.40.70.10">
    <property type="entry name" value="Acid Proteases"/>
    <property type="match status" value="1"/>
</dbReference>
<reference evidence="3 4" key="1">
    <citation type="submission" date="2018-09" db="EMBL/GenBank/DDBJ databases">
        <title>Genomic investigation of the strawberry pathogen Phytophthora fragariae indicates pathogenicity is determined by transcriptional variation in three key races.</title>
        <authorList>
            <person name="Adams T.M."/>
            <person name="Armitage A.D."/>
            <person name="Sobczyk M.K."/>
            <person name="Bates H.J."/>
            <person name="Dunwell J.M."/>
            <person name="Nellist C.F."/>
            <person name="Harrison R.J."/>
        </authorList>
    </citation>
    <scope>NUCLEOTIDE SEQUENCE [LARGE SCALE GENOMIC DNA]</scope>
    <source>
        <strain evidence="3 4">SCRP249</strain>
    </source>
</reference>
<evidence type="ECO:0000259" key="2">
    <source>
        <dbReference type="PROSITE" id="PS50878"/>
    </source>
</evidence>
<dbReference type="CDD" id="cd00303">
    <property type="entry name" value="retropepsin_like"/>
    <property type="match status" value="1"/>
</dbReference>
<dbReference type="EMBL" id="QXFV01001221">
    <property type="protein sequence ID" value="KAE9011568.1"/>
    <property type="molecule type" value="Genomic_DNA"/>
</dbReference>
<dbReference type="Pfam" id="PF00078">
    <property type="entry name" value="RVT_1"/>
    <property type="match status" value="1"/>
</dbReference>
<dbReference type="AlphaFoldDB" id="A0A6A3L117"/>
<sequence length="782" mass="85658">MDLSYAEDEEAELRAAEARRGIRRCFTCGSTDHLRPGCPLRKQRQTQSSGNTASNRPSAPSPEESRTLKHGQEMQAGLAGRPRDRERLREAVDDLNRLGASGNYVRCSTVDGSQQYAVAHQERSRDVVTVRLATGTRVTVPKVPLDLGVKFLDFDSTERCLVLDLDSRYDLILGMAWLERHEPWIDWRSKTLGATHFSPGGALASHEPTSARTQKRYWCEHWIESVSVLDVGVSEMMNNTDVGAVLPEVGSTSHTSAGPKRCSLDVCGAARTPLNNGRVSPGDGSSRHSELGSDRASGMACTPSDLGRLSPGDYTSRPIGRTPDVASKAERSSPCIPRSRDCRVGASSLVPSRTAGGASAPGRGDGAVAMSPSSTRSRARRRRRMRRRASAASSTPDEVSSVLSEDDPRDCCEQLYTLVNGVTGDVDGDISLDQPPSLDALLELEEMSVAEFGEALKAGDLAEVVMVRPEEELNSSSLLDEAVLEDTKQALNARSGSAILKDPSDPLYPLVVEFGDVVSKDPPMGLPPDRGVRHEIDLVPGTKYCVTRQWPLPKEQCDVIDAFFRAKHAAGLVRESKSTHSTPTFCVRKPNGKWRIVHAFNKLNAATIPAQTPIPRKDVLQNNMVGCTLYSALDLVDSYYQLLMRASDVPLTAVSTPSGMLWEWLVMPQGLSNAPATFNRLVTQLFRPHRAYAQTYFDDIFVHSRAEHGKSDMENHIDDLRAVLECMRTNKLYANADKCIFGAKEIPFLGCFIVKRGLLADPAKVKAIVDWPVPANQKDLRK</sequence>
<comment type="caution">
    <text evidence="3">The sequence shown here is derived from an EMBL/GenBank/DDBJ whole genome shotgun (WGS) entry which is preliminary data.</text>
</comment>
<dbReference type="InterPro" id="IPR000477">
    <property type="entry name" value="RT_dom"/>
</dbReference>
<dbReference type="PROSITE" id="PS50878">
    <property type="entry name" value="RT_POL"/>
    <property type="match status" value="1"/>
</dbReference>